<sequence>MKRSQALCYLRQLCCSGLGKELVIGEFLRTLPSLVPSVSNVFSGVNEHLRPTYCITDFDGSDMAGTMVEVVSSFYNPERLSRAVSWLKAHPAITSPLILDEHFYSTDMYNVVYSRFDMHHVLWMPTLCVGKPNGILRLYRPKTHKPFDRNDQVLVSQLLPYLTHALRAVNDDRPSYNKEATSGMIIMNAHGRLLFMSPEAKKLLNLAYSPTLTEHHDSEKDVLMARLAQLCRDLKVIYRGQNAAPPNYRHVGANGQFLFRAYWLDQENSDAEGLVGLTIEHREPLKLKVLRCMQQIPLSPTQKDVAMLLSQGVSFEQIGQRLNIKPTTVKDHVGKIYTKLDIHQRDEVLPRLLALAS</sequence>
<keyword evidence="1" id="KW-0805">Transcription regulation</keyword>
<evidence type="ECO:0000256" key="2">
    <source>
        <dbReference type="ARBA" id="ARBA00023125"/>
    </source>
</evidence>
<name>A0ABR9D1R1_9GAMM</name>
<dbReference type="SMART" id="SM00421">
    <property type="entry name" value="HTH_LUXR"/>
    <property type="match status" value="1"/>
</dbReference>
<dbReference type="EMBL" id="JACXSS010000001">
    <property type="protein sequence ID" value="MBD9356154.1"/>
    <property type="molecule type" value="Genomic_DNA"/>
</dbReference>
<dbReference type="CDD" id="cd06170">
    <property type="entry name" value="LuxR_C_like"/>
    <property type="match status" value="1"/>
</dbReference>
<dbReference type="RefSeq" id="WP_192374535.1">
    <property type="nucleotide sequence ID" value="NZ_CAJHIV010000001.1"/>
</dbReference>
<evidence type="ECO:0000259" key="4">
    <source>
        <dbReference type="PROSITE" id="PS50043"/>
    </source>
</evidence>
<protein>
    <recommendedName>
        <fullName evidence="4">HTH luxR-type domain-containing protein</fullName>
    </recommendedName>
</protein>
<evidence type="ECO:0000313" key="6">
    <source>
        <dbReference type="Proteomes" id="UP000652176"/>
    </source>
</evidence>
<dbReference type="InterPro" id="IPR000792">
    <property type="entry name" value="Tscrpt_reg_LuxR_C"/>
</dbReference>
<dbReference type="PANTHER" id="PTHR44688:SF16">
    <property type="entry name" value="DNA-BINDING TRANSCRIPTIONAL ACTIVATOR DEVR_DOSR"/>
    <property type="match status" value="1"/>
</dbReference>
<dbReference type="InterPro" id="IPR016032">
    <property type="entry name" value="Sig_transdc_resp-reg_C-effctor"/>
</dbReference>
<evidence type="ECO:0000256" key="1">
    <source>
        <dbReference type="ARBA" id="ARBA00023015"/>
    </source>
</evidence>
<dbReference type="SUPFAM" id="SSF46894">
    <property type="entry name" value="C-terminal effector domain of the bipartite response regulators"/>
    <property type="match status" value="1"/>
</dbReference>
<dbReference type="Gene3D" id="1.10.10.10">
    <property type="entry name" value="Winged helix-like DNA-binding domain superfamily/Winged helix DNA-binding domain"/>
    <property type="match status" value="1"/>
</dbReference>
<keyword evidence="2" id="KW-0238">DNA-binding</keyword>
<accession>A0ABR9D1R1</accession>
<dbReference type="Proteomes" id="UP000652176">
    <property type="component" value="Unassembled WGS sequence"/>
</dbReference>
<dbReference type="PRINTS" id="PR00038">
    <property type="entry name" value="HTHLUXR"/>
</dbReference>
<keyword evidence="3" id="KW-0804">Transcription</keyword>
<gene>
    <name evidence="5" type="ORF">IE877_09675</name>
</gene>
<reference evidence="5 6" key="1">
    <citation type="submission" date="2020-09" db="EMBL/GenBank/DDBJ databases">
        <title>Methylomonas albis sp. nov. and Methylomonas fluvii sp. nov.: Two cold-adapted methanotrophs from the River Elbe and an amended description of Methylovulum psychrotolerans strain Eb1.</title>
        <authorList>
            <person name="Bussmann I.K."/>
            <person name="Klings K.-W."/>
            <person name="Warnstedt J."/>
            <person name="Hoppert M."/>
            <person name="Saborowski A."/>
            <person name="Horn F."/>
            <person name="Liebner S."/>
        </authorList>
    </citation>
    <scope>NUCLEOTIDE SEQUENCE [LARGE SCALE GENOMIC DNA]</scope>
    <source>
        <strain evidence="5 6">EbA</strain>
    </source>
</reference>
<evidence type="ECO:0000313" key="5">
    <source>
        <dbReference type="EMBL" id="MBD9356154.1"/>
    </source>
</evidence>
<dbReference type="Pfam" id="PF00196">
    <property type="entry name" value="GerE"/>
    <property type="match status" value="1"/>
</dbReference>
<feature type="domain" description="HTH luxR-type" evidence="4">
    <location>
        <begin position="291"/>
        <end position="356"/>
    </location>
</feature>
<comment type="caution">
    <text evidence="5">The sequence shown here is derived from an EMBL/GenBank/DDBJ whole genome shotgun (WGS) entry which is preliminary data.</text>
</comment>
<proteinExistence type="predicted"/>
<keyword evidence="6" id="KW-1185">Reference proteome</keyword>
<dbReference type="PANTHER" id="PTHR44688">
    <property type="entry name" value="DNA-BINDING TRANSCRIPTIONAL ACTIVATOR DEVR_DOSR"/>
    <property type="match status" value="1"/>
</dbReference>
<organism evidence="5 6">
    <name type="scientific">Methylomonas albis</name>
    <dbReference type="NCBI Taxonomy" id="1854563"/>
    <lineage>
        <taxon>Bacteria</taxon>
        <taxon>Pseudomonadati</taxon>
        <taxon>Pseudomonadota</taxon>
        <taxon>Gammaproteobacteria</taxon>
        <taxon>Methylococcales</taxon>
        <taxon>Methylococcaceae</taxon>
        <taxon>Methylomonas</taxon>
    </lineage>
</organism>
<evidence type="ECO:0000256" key="3">
    <source>
        <dbReference type="ARBA" id="ARBA00023163"/>
    </source>
</evidence>
<dbReference type="InterPro" id="IPR036388">
    <property type="entry name" value="WH-like_DNA-bd_sf"/>
</dbReference>
<dbReference type="PROSITE" id="PS50043">
    <property type="entry name" value="HTH_LUXR_2"/>
    <property type="match status" value="1"/>
</dbReference>